<protein>
    <submittedName>
        <fullName evidence="2">Uncharacterized protein</fullName>
    </submittedName>
</protein>
<gene>
    <name evidence="2" type="ORF">GCL57_00850</name>
</gene>
<evidence type="ECO:0000313" key="3">
    <source>
        <dbReference type="Proteomes" id="UP000442694"/>
    </source>
</evidence>
<sequence length="433" mass="47671">MLSKQTKKIVFLVGFSLCGTAFADGSTVANSIQVPTIQNDKLQSSNKVIYQIYEGNRLLETNSNARFKRSLPDRGQNLSEPIPSFPMPSFNKIDAYVNNHNGAFPYTWGADADNKKTWTQEKTFASLDYKDIGTELVCLDPTGCHGAFSVSNTISPPFHQTNVKNIGFAINNIKTNTMSWFYVSDPNNSIDKFYVTKGDGKFPEVTTPENSYSPAVEFNVKYNEPIAYIMFHSNPGEKLSVWNGNTGAPFVEEPITSTDSSETQSTGTFWKLAWQSQVGRGSSLSNTFSITHGLTKTETSSLGYQLGVKQSFGIDGLFSTDISMNFNQNWGWSTAVTDQKTYSTQISFPVDFSNDRAVAYYNLMLGVHSKAPLLEKFVDPQNPNGFNAQIVDHFVGLQMAKALPSGVSGVENAVDALTPSGEYIYGTLAVNRN</sequence>
<keyword evidence="1" id="KW-0732">Signal</keyword>
<dbReference type="SUPFAM" id="SSF56973">
    <property type="entry name" value="Aerolisin/ETX pore-forming domain"/>
    <property type="match status" value="1"/>
</dbReference>
<name>A0A833JEL9_9BACT</name>
<evidence type="ECO:0000256" key="1">
    <source>
        <dbReference type="SAM" id="SignalP"/>
    </source>
</evidence>
<comment type="caution">
    <text evidence="2">The sequence shown here is derived from an EMBL/GenBank/DDBJ whole genome shotgun (WGS) entry which is preliminary data.</text>
</comment>
<organism evidence="2 3">
    <name type="scientific">Fluviispira multicolorata</name>
    <dbReference type="NCBI Taxonomy" id="2654512"/>
    <lineage>
        <taxon>Bacteria</taxon>
        <taxon>Pseudomonadati</taxon>
        <taxon>Bdellovibrionota</taxon>
        <taxon>Oligoflexia</taxon>
        <taxon>Silvanigrellales</taxon>
        <taxon>Silvanigrellaceae</taxon>
        <taxon>Fluviispira</taxon>
    </lineage>
</organism>
<accession>A0A833JEL9</accession>
<dbReference type="Proteomes" id="UP000442694">
    <property type="component" value="Unassembled WGS sequence"/>
</dbReference>
<proteinExistence type="predicted"/>
<reference evidence="2 3" key="1">
    <citation type="submission" date="2019-10" db="EMBL/GenBank/DDBJ databases">
        <title>New genus of Silvanigrellaceae.</title>
        <authorList>
            <person name="Pitt A."/>
            <person name="Hahn M.W."/>
        </authorList>
    </citation>
    <scope>NUCLEOTIDE SEQUENCE [LARGE SCALE GENOMIC DNA]</scope>
    <source>
        <strain evidence="2 3">33A1-SZDP</strain>
    </source>
</reference>
<feature type="chain" id="PRO_5032556838" evidence="1">
    <location>
        <begin position="24"/>
        <end position="433"/>
    </location>
</feature>
<dbReference type="RefSeq" id="WP_152211364.1">
    <property type="nucleotide sequence ID" value="NZ_WFLN01000004.1"/>
</dbReference>
<keyword evidence="3" id="KW-1185">Reference proteome</keyword>
<dbReference type="AlphaFoldDB" id="A0A833JEL9"/>
<evidence type="ECO:0000313" key="2">
    <source>
        <dbReference type="EMBL" id="KAB8033276.1"/>
    </source>
</evidence>
<dbReference type="EMBL" id="WFLN01000004">
    <property type="protein sequence ID" value="KAB8033276.1"/>
    <property type="molecule type" value="Genomic_DNA"/>
</dbReference>
<feature type="signal peptide" evidence="1">
    <location>
        <begin position="1"/>
        <end position="23"/>
    </location>
</feature>